<dbReference type="Proteomes" id="UP001060085">
    <property type="component" value="Linkage Group LG05"/>
</dbReference>
<evidence type="ECO:0000313" key="2">
    <source>
        <dbReference type="Proteomes" id="UP001060085"/>
    </source>
</evidence>
<sequence length="180" mass="21042">MDESAIKTASAEQMKEGKGCRIEELLRRRKQQLHPKKLNRITLEPPNHRRYLKSEKDRRIEPTSDVYLWLIALGGCGGGTLKAQRTLVIMQELQLMRKDMKEMRGDITNLSMEHKDQIYIGGHVTSYTQWGYGNFSPHARTFEHNSYDFMRAIDLELKMVIMINLIREFQGIKLEMKGIM</sequence>
<name>A0ACC0ATV3_CATRO</name>
<proteinExistence type="predicted"/>
<organism evidence="1 2">
    <name type="scientific">Catharanthus roseus</name>
    <name type="common">Madagascar periwinkle</name>
    <name type="synonym">Vinca rosea</name>
    <dbReference type="NCBI Taxonomy" id="4058"/>
    <lineage>
        <taxon>Eukaryota</taxon>
        <taxon>Viridiplantae</taxon>
        <taxon>Streptophyta</taxon>
        <taxon>Embryophyta</taxon>
        <taxon>Tracheophyta</taxon>
        <taxon>Spermatophyta</taxon>
        <taxon>Magnoliopsida</taxon>
        <taxon>eudicotyledons</taxon>
        <taxon>Gunneridae</taxon>
        <taxon>Pentapetalae</taxon>
        <taxon>asterids</taxon>
        <taxon>lamiids</taxon>
        <taxon>Gentianales</taxon>
        <taxon>Apocynaceae</taxon>
        <taxon>Rauvolfioideae</taxon>
        <taxon>Vinceae</taxon>
        <taxon>Catharanthinae</taxon>
        <taxon>Catharanthus</taxon>
    </lineage>
</organism>
<gene>
    <name evidence="1" type="ORF">M9H77_23200</name>
</gene>
<dbReference type="EMBL" id="CM044705">
    <property type="protein sequence ID" value="KAI5663877.1"/>
    <property type="molecule type" value="Genomic_DNA"/>
</dbReference>
<accession>A0ACC0ATV3</accession>
<reference evidence="2" key="1">
    <citation type="journal article" date="2023" name="Nat. Plants">
        <title>Single-cell RNA sequencing provides a high-resolution roadmap for understanding the multicellular compartmentation of specialized metabolism.</title>
        <authorList>
            <person name="Sun S."/>
            <person name="Shen X."/>
            <person name="Li Y."/>
            <person name="Li Y."/>
            <person name="Wang S."/>
            <person name="Li R."/>
            <person name="Zhang H."/>
            <person name="Shen G."/>
            <person name="Guo B."/>
            <person name="Wei J."/>
            <person name="Xu J."/>
            <person name="St-Pierre B."/>
            <person name="Chen S."/>
            <person name="Sun C."/>
        </authorList>
    </citation>
    <scope>NUCLEOTIDE SEQUENCE [LARGE SCALE GENOMIC DNA]</scope>
</reference>
<comment type="caution">
    <text evidence="1">The sequence shown here is derived from an EMBL/GenBank/DDBJ whole genome shotgun (WGS) entry which is preliminary data.</text>
</comment>
<protein>
    <submittedName>
        <fullName evidence="1">Uncharacterized protein</fullName>
    </submittedName>
</protein>
<evidence type="ECO:0000313" key="1">
    <source>
        <dbReference type="EMBL" id="KAI5663877.1"/>
    </source>
</evidence>
<keyword evidence="2" id="KW-1185">Reference proteome</keyword>